<reference evidence="2" key="1">
    <citation type="submission" date="2018-05" db="EMBL/GenBank/DDBJ databases">
        <authorList>
            <person name="Lanie J.A."/>
            <person name="Ng W.-L."/>
            <person name="Kazmierczak K.M."/>
            <person name="Andrzejewski T.M."/>
            <person name="Davidsen T.M."/>
            <person name="Wayne K.J."/>
            <person name="Tettelin H."/>
            <person name="Glass J.I."/>
            <person name="Rusch D."/>
            <person name="Podicherti R."/>
            <person name="Tsui H.-C.T."/>
            <person name="Winkler M.E."/>
        </authorList>
    </citation>
    <scope>NUCLEOTIDE SEQUENCE</scope>
</reference>
<feature type="transmembrane region" description="Helical" evidence="1">
    <location>
        <begin position="79"/>
        <end position="99"/>
    </location>
</feature>
<keyword evidence="1" id="KW-1133">Transmembrane helix</keyword>
<proteinExistence type="predicted"/>
<name>A0A382WU75_9ZZZZ</name>
<protein>
    <submittedName>
        <fullName evidence="2">Uncharacterized protein</fullName>
    </submittedName>
</protein>
<accession>A0A382WU75</accession>
<keyword evidence="1" id="KW-0472">Membrane</keyword>
<gene>
    <name evidence="2" type="ORF">METZ01_LOCUS415097</name>
</gene>
<feature type="transmembrane region" description="Helical" evidence="1">
    <location>
        <begin position="53"/>
        <end position="70"/>
    </location>
</feature>
<evidence type="ECO:0000256" key="1">
    <source>
        <dbReference type="SAM" id="Phobius"/>
    </source>
</evidence>
<evidence type="ECO:0000313" key="2">
    <source>
        <dbReference type="EMBL" id="SVD62243.1"/>
    </source>
</evidence>
<dbReference type="EMBL" id="UINC01162471">
    <property type="protein sequence ID" value="SVD62243.1"/>
    <property type="molecule type" value="Genomic_DNA"/>
</dbReference>
<keyword evidence="1" id="KW-0812">Transmembrane</keyword>
<organism evidence="2">
    <name type="scientific">marine metagenome</name>
    <dbReference type="NCBI Taxonomy" id="408172"/>
    <lineage>
        <taxon>unclassified sequences</taxon>
        <taxon>metagenomes</taxon>
        <taxon>ecological metagenomes</taxon>
    </lineage>
</organism>
<sequence length="156" mass="17687">MAMKRFKRKMLGLLTVFFVFCFLLQNTLPAQEEVPAAAGGQSQPVMRSVFWNTVWGSAWGAVMGISYHLLSEMKFRESVITATTIGGVMGYGLGIYMVLNGLTFDERYLLDLPKPQFGPIPNAFVQEEDPRLLHARRLDETPQSFGWEATILQFRF</sequence>
<dbReference type="AlphaFoldDB" id="A0A382WU75"/>